<evidence type="ECO:0000313" key="2">
    <source>
        <dbReference type="Proteomes" id="UP000196052"/>
    </source>
</evidence>
<name>A0A1C4FF55_9BACI</name>
<evidence type="ECO:0000313" key="1">
    <source>
        <dbReference type="EMBL" id="SCC54540.1"/>
    </source>
</evidence>
<dbReference type="Proteomes" id="UP000196052">
    <property type="component" value="Unassembled WGS sequence"/>
</dbReference>
<dbReference type="InterPro" id="IPR045617">
    <property type="entry name" value="DUF6445"/>
</dbReference>
<dbReference type="EMBL" id="FMBE01000014">
    <property type="protein sequence ID" value="SCC54540.1"/>
    <property type="molecule type" value="Genomic_DNA"/>
</dbReference>
<gene>
    <name evidence="1" type="ORF">BC05F1_04374</name>
</gene>
<sequence length="209" mass="24353">MEKDIIIIDDFYKEPNKVRNLALNVHGWIDENLQGEKKPSIETEKNYYTDEIINKFESILGFNIDVNPKKMGFGVFAFYPEYSRVDQTTHFDDTDWSGIIYLVPNNLCQGGLSLYRHKPTGLTGPPNINELQELGYSSMKNWYEDYLNWKLSPEDWEETMHLDMRYNRLILFKSGALFHRASSGFGDSPSNGRLTQRFFFNRKVGVLNA</sequence>
<evidence type="ECO:0008006" key="3">
    <source>
        <dbReference type="Google" id="ProtNLM"/>
    </source>
</evidence>
<dbReference type="RefSeq" id="WP_088123191.1">
    <property type="nucleotide sequence ID" value="NZ_FMBE01000014.1"/>
</dbReference>
<protein>
    <recommendedName>
        <fullName evidence="3">Phytanoyl-CoA dioxygenase</fullName>
    </recommendedName>
</protein>
<accession>A0A1C4FF55</accession>
<reference evidence="2" key="1">
    <citation type="submission" date="2016-08" db="EMBL/GenBank/DDBJ databases">
        <authorList>
            <person name="Loux V."/>
            <person name="Rue O."/>
        </authorList>
    </citation>
    <scope>NUCLEOTIDE SEQUENCE [LARGE SCALE GENOMIC DNA]</scope>
    <source>
        <strain evidence="2">INRA Bc05-F1</strain>
    </source>
</reference>
<organism evidence="1 2">
    <name type="scientific">Bacillus wiedmannii</name>
    <dbReference type="NCBI Taxonomy" id="1890302"/>
    <lineage>
        <taxon>Bacteria</taxon>
        <taxon>Bacillati</taxon>
        <taxon>Bacillota</taxon>
        <taxon>Bacilli</taxon>
        <taxon>Bacillales</taxon>
        <taxon>Bacillaceae</taxon>
        <taxon>Bacillus</taxon>
        <taxon>Bacillus cereus group</taxon>
    </lineage>
</organism>
<proteinExistence type="predicted"/>
<dbReference type="Pfam" id="PF20043">
    <property type="entry name" value="DUF6445"/>
    <property type="match status" value="1"/>
</dbReference>
<dbReference type="AlphaFoldDB" id="A0A1C4FF55"/>